<accession>A0ABQ3JAN3</accession>
<name>A0ABQ3JAN3_9RHOB</name>
<feature type="domain" description="Glycosyl transferase family 1" evidence="1">
    <location>
        <begin position="185"/>
        <end position="344"/>
    </location>
</feature>
<evidence type="ECO:0000313" key="3">
    <source>
        <dbReference type="EMBL" id="GHF08075.1"/>
    </source>
</evidence>
<evidence type="ECO:0000259" key="2">
    <source>
        <dbReference type="Pfam" id="PF13579"/>
    </source>
</evidence>
<sequence length="380" mass="41995">MKVLLTVNAAWNALNFRRPVIEALLHLGHHVTILAPLDDAAPALRRMGCQVIDLQMDIQGLSPRQDAKLIRRFGHHFAALGPDIILSYTVKNNIFGAVAAKRLGIPFLPNVSGLGTGFLSGGALRMVVETLYRHAFRGLPILFFQNPDDRDLFVNRRLIAPGQARLLPGSGVDPDHFRPCPLPARDETVFLMISRLLRDKGVLEYVEAARRIRTTRPDLRFQILGPVDAANRSVLGAEALREWMADGVIEHLGKHDDVRPFIAEADCVVLPSYREGAPRTLLEAASMARPLIATDVPGCRHVVEDGITGLLCAPRDAGSLHASFEEFANMPPGTRAQMGRAGRDKMLRDYDQKIVVDRYLAAMAELVPHKMAARDTRLRA</sequence>
<dbReference type="SUPFAM" id="SSF53756">
    <property type="entry name" value="UDP-Glycosyltransferase/glycogen phosphorylase"/>
    <property type="match status" value="1"/>
</dbReference>
<gene>
    <name evidence="3" type="ORF">GCM10016455_31400</name>
</gene>
<dbReference type="Gene3D" id="3.40.50.2000">
    <property type="entry name" value="Glycogen Phosphorylase B"/>
    <property type="match status" value="2"/>
</dbReference>
<dbReference type="EMBL" id="BNCH01000010">
    <property type="protein sequence ID" value="GHF08075.1"/>
    <property type="molecule type" value="Genomic_DNA"/>
</dbReference>
<dbReference type="RefSeq" id="WP_191287498.1">
    <property type="nucleotide sequence ID" value="NZ_BNCH01000010.1"/>
</dbReference>
<dbReference type="Pfam" id="PF13579">
    <property type="entry name" value="Glyco_trans_4_4"/>
    <property type="match status" value="1"/>
</dbReference>
<dbReference type="CDD" id="cd03808">
    <property type="entry name" value="GT4_CapM-like"/>
    <property type="match status" value="1"/>
</dbReference>
<dbReference type="InterPro" id="IPR001296">
    <property type="entry name" value="Glyco_trans_1"/>
</dbReference>
<keyword evidence="4" id="KW-1185">Reference proteome</keyword>
<dbReference type="PANTHER" id="PTHR12526">
    <property type="entry name" value="GLYCOSYLTRANSFERASE"/>
    <property type="match status" value="1"/>
</dbReference>
<protein>
    <submittedName>
        <fullName evidence="3">Glycosyl transferase</fullName>
    </submittedName>
</protein>
<dbReference type="Pfam" id="PF00534">
    <property type="entry name" value="Glycos_transf_1"/>
    <property type="match status" value="1"/>
</dbReference>
<evidence type="ECO:0000259" key="1">
    <source>
        <dbReference type="Pfam" id="PF00534"/>
    </source>
</evidence>
<keyword evidence="3" id="KW-0808">Transferase</keyword>
<feature type="domain" description="Glycosyltransferase subfamily 4-like N-terminal" evidence="2">
    <location>
        <begin position="20"/>
        <end position="168"/>
    </location>
</feature>
<organism evidence="3 4">
    <name type="scientific">Aliiroseovarius zhejiangensis</name>
    <dbReference type="NCBI Taxonomy" id="1632025"/>
    <lineage>
        <taxon>Bacteria</taxon>
        <taxon>Pseudomonadati</taxon>
        <taxon>Pseudomonadota</taxon>
        <taxon>Alphaproteobacteria</taxon>
        <taxon>Rhodobacterales</taxon>
        <taxon>Paracoccaceae</taxon>
        <taxon>Aliiroseovarius</taxon>
    </lineage>
</organism>
<reference evidence="4" key="1">
    <citation type="journal article" date="2019" name="Int. J. Syst. Evol. Microbiol.">
        <title>The Global Catalogue of Microorganisms (GCM) 10K type strain sequencing project: providing services to taxonomists for standard genome sequencing and annotation.</title>
        <authorList>
            <consortium name="The Broad Institute Genomics Platform"/>
            <consortium name="The Broad Institute Genome Sequencing Center for Infectious Disease"/>
            <person name="Wu L."/>
            <person name="Ma J."/>
        </authorList>
    </citation>
    <scope>NUCLEOTIDE SEQUENCE [LARGE SCALE GENOMIC DNA]</scope>
    <source>
        <strain evidence="4">KCTC 42443</strain>
    </source>
</reference>
<proteinExistence type="predicted"/>
<comment type="caution">
    <text evidence="3">The sequence shown here is derived from an EMBL/GenBank/DDBJ whole genome shotgun (WGS) entry which is preliminary data.</text>
</comment>
<dbReference type="PANTHER" id="PTHR12526:SF638">
    <property type="entry name" value="SPORE COAT PROTEIN SA"/>
    <property type="match status" value="1"/>
</dbReference>
<dbReference type="GO" id="GO:0016740">
    <property type="term" value="F:transferase activity"/>
    <property type="evidence" value="ECO:0007669"/>
    <property type="project" value="UniProtKB-KW"/>
</dbReference>
<evidence type="ECO:0000313" key="4">
    <source>
        <dbReference type="Proteomes" id="UP000609802"/>
    </source>
</evidence>
<dbReference type="Proteomes" id="UP000609802">
    <property type="component" value="Unassembled WGS sequence"/>
</dbReference>
<dbReference type="InterPro" id="IPR028098">
    <property type="entry name" value="Glyco_trans_4-like_N"/>
</dbReference>